<evidence type="ECO:0000313" key="1">
    <source>
        <dbReference type="EMBL" id="SVC39481.1"/>
    </source>
</evidence>
<name>A0A382LX54_9ZZZZ</name>
<proteinExistence type="predicted"/>
<sequence>YIFLQLRAKSKGEDLSLEMPCGKCETPIPFTLNLLDVKVIHTEGHTNKIELTDNVGVIMKYPSIKLKEGLDNDATEVENIFASLIGSLDSIWDKDSIYAAKDHTKKELEDFFESLPEKEFTKIQDFFTSMPVLKHEIDLKCKAKTGKGKEKKPCGWKEKKVLEGLQSFFA</sequence>
<gene>
    <name evidence="1" type="ORF">METZ01_LOCUS292335</name>
</gene>
<protein>
    <submittedName>
        <fullName evidence="1">Uncharacterized protein</fullName>
    </submittedName>
</protein>
<feature type="non-terminal residue" evidence="1">
    <location>
        <position position="1"/>
    </location>
</feature>
<dbReference type="Pfam" id="PF12322">
    <property type="entry name" value="T4_baseplate"/>
    <property type="match status" value="1"/>
</dbReference>
<dbReference type="InterPro" id="IPR024364">
    <property type="entry name" value="Baseplate_phage_T4-like"/>
</dbReference>
<accession>A0A382LX54</accession>
<dbReference type="EMBL" id="UINC01088877">
    <property type="protein sequence ID" value="SVC39481.1"/>
    <property type="molecule type" value="Genomic_DNA"/>
</dbReference>
<reference evidence="1" key="1">
    <citation type="submission" date="2018-05" db="EMBL/GenBank/DDBJ databases">
        <authorList>
            <person name="Lanie J.A."/>
            <person name="Ng W.-L."/>
            <person name="Kazmierczak K.M."/>
            <person name="Andrzejewski T.M."/>
            <person name="Davidsen T.M."/>
            <person name="Wayne K.J."/>
            <person name="Tettelin H."/>
            <person name="Glass J.I."/>
            <person name="Rusch D."/>
            <person name="Podicherti R."/>
            <person name="Tsui H.-C.T."/>
            <person name="Winkler M.E."/>
        </authorList>
    </citation>
    <scope>NUCLEOTIDE SEQUENCE</scope>
</reference>
<dbReference type="AlphaFoldDB" id="A0A382LX54"/>
<organism evidence="1">
    <name type="scientific">marine metagenome</name>
    <dbReference type="NCBI Taxonomy" id="408172"/>
    <lineage>
        <taxon>unclassified sequences</taxon>
        <taxon>metagenomes</taxon>
        <taxon>ecological metagenomes</taxon>
    </lineage>
</organism>